<feature type="domain" description="Reverse transcriptase" evidence="1">
    <location>
        <begin position="1"/>
        <end position="111"/>
    </location>
</feature>
<proteinExistence type="predicted"/>
<evidence type="ECO:0000313" key="2">
    <source>
        <dbReference type="EMBL" id="CRZ12484.1"/>
    </source>
</evidence>
<dbReference type="InterPro" id="IPR000477">
    <property type="entry name" value="RT_dom"/>
</dbReference>
<protein>
    <recommendedName>
        <fullName evidence="1">Reverse transcriptase domain-containing protein</fullName>
    </recommendedName>
</protein>
<dbReference type="EMBL" id="HACM01012042">
    <property type="protein sequence ID" value="CRZ12484.1"/>
    <property type="molecule type" value="Transcribed_RNA"/>
</dbReference>
<dbReference type="Pfam" id="PF00078">
    <property type="entry name" value="RVT_1"/>
    <property type="match status" value="1"/>
</dbReference>
<sequence>LDGQESPPVKAAVGVPQGDVLSPDMFNVLVDDLPARLQEACGNRGCPSLNGVVIPCIMYADDQTLFHWDQQVMQAMLNAAQEYAEGHFYSYNVRKSAVSLPLRSSWSTLSLADQPLPVSGTTSLLGVKMVNGMIAHGSQLADRTRQADGALFGIQQLETFQTPAISLATKARIIAAFGRSRVEYGMAITDHRPAALEAVDRLISKYLGRCLGSDRGNYLMMRLAGLVPARTRQTQLRLSFEARMRACQLGPERHLLAPTVFRVAATTRDSLLATSWRRCPINRQAQ</sequence>
<feature type="non-terminal residue" evidence="2">
    <location>
        <position position="1"/>
    </location>
</feature>
<name>A0A0H5RUR0_9EUKA</name>
<reference evidence="2" key="1">
    <citation type="submission" date="2015-04" db="EMBL/GenBank/DDBJ databases">
        <title>The genome sequence of the plant pathogenic Rhizarian Plasmodiophora brassicae reveals insights in its biotrophic life cycle and the origin of chitin synthesis.</title>
        <authorList>
            <person name="Schwelm A."/>
            <person name="Fogelqvist J."/>
            <person name="Knaust A."/>
            <person name="Julke S."/>
            <person name="Lilja T."/>
            <person name="Dhandapani V."/>
            <person name="Bonilla-Rosso G."/>
            <person name="Karlsson M."/>
            <person name="Shevchenko A."/>
            <person name="Choi S.R."/>
            <person name="Kim H.G."/>
            <person name="Park J.Y."/>
            <person name="Lim Y.P."/>
            <person name="Ludwig-Muller J."/>
            <person name="Dixelius C."/>
        </authorList>
    </citation>
    <scope>NUCLEOTIDE SEQUENCE</scope>
    <source>
        <tissue evidence="2">Potato root galls</tissue>
    </source>
</reference>
<dbReference type="PROSITE" id="PS50878">
    <property type="entry name" value="RT_POL"/>
    <property type="match status" value="1"/>
</dbReference>
<feature type="non-terminal residue" evidence="2">
    <location>
        <position position="286"/>
    </location>
</feature>
<accession>A0A0H5RUR0</accession>
<organism evidence="2">
    <name type="scientific">Spongospora subterranea</name>
    <dbReference type="NCBI Taxonomy" id="70186"/>
    <lineage>
        <taxon>Eukaryota</taxon>
        <taxon>Sar</taxon>
        <taxon>Rhizaria</taxon>
        <taxon>Endomyxa</taxon>
        <taxon>Phytomyxea</taxon>
        <taxon>Plasmodiophorida</taxon>
        <taxon>Plasmodiophoridae</taxon>
        <taxon>Spongospora</taxon>
    </lineage>
</organism>
<dbReference type="AlphaFoldDB" id="A0A0H5RUR0"/>
<evidence type="ECO:0000259" key="1">
    <source>
        <dbReference type="PROSITE" id="PS50878"/>
    </source>
</evidence>